<dbReference type="EMBL" id="LJHD01000060">
    <property type="protein sequence ID" value="ONI45450.1"/>
    <property type="molecule type" value="Genomic_DNA"/>
</dbReference>
<keyword evidence="2" id="KW-1185">Reference proteome</keyword>
<name>A0ACC8XIE8_9FIRM</name>
<evidence type="ECO:0000313" key="2">
    <source>
        <dbReference type="Proteomes" id="UP000188637"/>
    </source>
</evidence>
<gene>
    <name evidence="1" type="ORF">AN640_04555</name>
</gene>
<proteinExistence type="predicted"/>
<protein>
    <submittedName>
        <fullName evidence="1">Anaerobic sulfite reductase subunit A</fullName>
    </submittedName>
</protein>
<evidence type="ECO:0000313" key="1">
    <source>
        <dbReference type="EMBL" id="ONI45450.1"/>
    </source>
</evidence>
<organism evidence="1 2">
    <name type="scientific">Candidatus Epulonipiscium fishelsonii</name>
    <dbReference type="NCBI Taxonomy" id="77094"/>
    <lineage>
        <taxon>Bacteria</taxon>
        <taxon>Bacillati</taxon>
        <taxon>Bacillota</taxon>
        <taxon>Clostridia</taxon>
        <taxon>Lachnospirales</taxon>
        <taxon>Lachnospiraceae</taxon>
        <taxon>Candidatus Epulonipiscium</taxon>
    </lineage>
</organism>
<reference evidence="1" key="1">
    <citation type="submission" date="2016-08" db="EMBL/GenBank/DDBJ databases">
        <authorList>
            <person name="Ngugi D.K."/>
            <person name="Miyake S."/>
            <person name="Stingl U."/>
        </authorList>
    </citation>
    <scope>NUCLEOTIDE SEQUENCE</scope>
    <source>
        <strain evidence="1">SCG-D08WGA-EpuloA1</strain>
    </source>
</reference>
<dbReference type="Proteomes" id="UP000188637">
    <property type="component" value="Unassembled WGS sequence"/>
</dbReference>
<accession>A0ACC8XIE8</accession>
<sequence>MGFILNKISADNFLSSLKDEYYIFAPKCFEFGGTYSDTDTIRYSQINSFDEIVFDKKSLYSFKEAIFHISQTIFYFTEDQAKESNFNPKKVLIFLRNCDLHGLKRLDDIYLHNGPEDHYYKNLRENVKFVVMGCENSFENCFCVSMGTNKNDDYDLSIDKQDDNYLITCKDNEFNKILADLNISQTEIIPKFVTSNSVKVNIPDNLSNDIANNSIWNEYDIRCIACGRCNFVCPTCTCFSMQDIFYTDNGKVGERRRIWASCMVDGFTDMAGGHSYRVKKGQRMRYKVLHKVLNHKKRYGEHMCVGCGRCDDICPEYISFSNSINKLENAMKEVTSNE</sequence>
<comment type="caution">
    <text evidence="1">The sequence shown here is derived from an EMBL/GenBank/DDBJ whole genome shotgun (WGS) entry which is preliminary data.</text>
</comment>